<dbReference type="Proteomes" id="UP000005239">
    <property type="component" value="Unassembled WGS sequence"/>
</dbReference>
<gene>
    <name evidence="1" type="primary">WBGene00117336</name>
</gene>
<accession>A0A8R1YMI7</accession>
<name>A0A2A6BND5_PRIPA</name>
<evidence type="ECO:0000313" key="1">
    <source>
        <dbReference type="EnsemblMetazoa" id="PPA27782.1"/>
    </source>
</evidence>
<protein>
    <submittedName>
        <fullName evidence="1">Uncharacterized protein</fullName>
    </submittedName>
</protein>
<reference evidence="2" key="1">
    <citation type="journal article" date="2008" name="Nat. Genet.">
        <title>The Pristionchus pacificus genome provides a unique perspective on nematode lifestyle and parasitism.</title>
        <authorList>
            <person name="Dieterich C."/>
            <person name="Clifton S.W."/>
            <person name="Schuster L.N."/>
            <person name="Chinwalla A."/>
            <person name="Delehaunty K."/>
            <person name="Dinkelacker I."/>
            <person name="Fulton L."/>
            <person name="Fulton R."/>
            <person name="Godfrey J."/>
            <person name="Minx P."/>
            <person name="Mitreva M."/>
            <person name="Roeseler W."/>
            <person name="Tian H."/>
            <person name="Witte H."/>
            <person name="Yang S.P."/>
            <person name="Wilson R.K."/>
            <person name="Sommer R.J."/>
        </authorList>
    </citation>
    <scope>NUCLEOTIDE SEQUENCE [LARGE SCALE GENOMIC DNA]</scope>
    <source>
        <strain evidence="2">PS312</strain>
    </source>
</reference>
<sequence>MSRLNNADVDLIIARLLQAMRKESSPDRNVVKVSDASGNSRPKDKTEFLRRYQEADEKCAKDGSSFSL</sequence>
<keyword evidence="2" id="KW-1185">Reference proteome</keyword>
<proteinExistence type="predicted"/>
<reference evidence="1" key="2">
    <citation type="submission" date="2022-06" db="UniProtKB">
        <authorList>
            <consortium name="EnsemblMetazoa"/>
        </authorList>
    </citation>
    <scope>IDENTIFICATION</scope>
    <source>
        <strain evidence="1">PS312</strain>
    </source>
</reference>
<evidence type="ECO:0000313" key="2">
    <source>
        <dbReference type="Proteomes" id="UP000005239"/>
    </source>
</evidence>
<dbReference type="EnsemblMetazoa" id="PPA27782.1">
    <property type="protein sequence ID" value="PPA27782.1"/>
    <property type="gene ID" value="WBGene00117336"/>
</dbReference>
<dbReference type="AlphaFoldDB" id="A0A2A6BND5"/>
<organism evidence="1 2">
    <name type="scientific">Pristionchus pacificus</name>
    <name type="common">Parasitic nematode worm</name>
    <dbReference type="NCBI Taxonomy" id="54126"/>
    <lineage>
        <taxon>Eukaryota</taxon>
        <taxon>Metazoa</taxon>
        <taxon>Ecdysozoa</taxon>
        <taxon>Nematoda</taxon>
        <taxon>Chromadorea</taxon>
        <taxon>Rhabditida</taxon>
        <taxon>Rhabditina</taxon>
        <taxon>Diplogasteromorpha</taxon>
        <taxon>Diplogasteroidea</taxon>
        <taxon>Neodiplogasteridae</taxon>
        <taxon>Pristionchus</taxon>
    </lineage>
</organism>
<accession>A0A2A6BND5</accession>